<dbReference type="VEuPathDB" id="MicrosporidiaDB:CWI36_0314p0020"/>
<protein>
    <submittedName>
        <fullName evidence="2">Uncharacterized protein</fullName>
    </submittedName>
</protein>
<comment type="caution">
    <text evidence="2">The sequence shown here is derived from an EMBL/GenBank/DDBJ whole genome shotgun (WGS) entry which is preliminary data.</text>
</comment>
<evidence type="ECO:0000313" key="3">
    <source>
        <dbReference type="EMBL" id="TBU09166.1"/>
    </source>
</evidence>
<name>A0A4Q9LIU6_9MICR</name>
<evidence type="ECO:0000313" key="2">
    <source>
        <dbReference type="EMBL" id="TBU07181.1"/>
    </source>
</evidence>
<accession>A0A4Q9LIU6</accession>
<reference evidence="2 4" key="1">
    <citation type="submission" date="2017-12" db="EMBL/GenBank/DDBJ databases">
        <authorList>
            <person name="Pombert J.-F."/>
            <person name="Haag K.L."/>
            <person name="Ebert D."/>
        </authorList>
    </citation>
    <scope>NUCLEOTIDE SEQUENCE [LARGE SCALE GENOMIC DNA]</scope>
    <source>
        <strain evidence="2">BE-OM-2</strain>
    </source>
</reference>
<organism evidence="2 4">
    <name type="scientific">Hamiltosporidium magnivora</name>
    <dbReference type="NCBI Taxonomy" id="148818"/>
    <lineage>
        <taxon>Eukaryota</taxon>
        <taxon>Fungi</taxon>
        <taxon>Fungi incertae sedis</taxon>
        <taxon>Microsporidia</taxon>
        <taxon>Dubosqiidae</taxon>
        <taxon>Hamiltosporidium</taxon>
    </lineage>
</organism>
<proteinExistence type="predicted"/>
<dbReference type="AlphaFoldDB" id="A0A4Q9LIU6"/>
<dbReference type="VEuPathDB" id="MicrosporidiaDB:CWI36_0055p0060"/>
<feature type="chain" id="PRO_5036357705" evidence="1">
    <location>
        <begin position="21"/>
        <end position="589"/>
    </location>
</feature>
<evidence type="ECO:0000256" key="1">
    <source>
        <dbReference type="SAM" id="SignalP"/>
    </source>
</evidence>
<keyword evidence="1" id="KW-0732">Signal</keyword>
<sequence>MKLAVFFLKIRLLVFLFSSGGYHRSSISVQGAVSHQHQYLPQIYIPTSTPPYLEYVVSEDYSMDPQVFYPYLYVRYPTMSNLGTFYVPSLADCNSEPFSCNRMFPESNNGLCPNTFVTNQTSRDYSNPIYQTSFRINKETINPSGFIPHIGEESIDQDNIRSYVHSNSYLNPIARERNHQPNICLNHHIYMILNRDNECFIETNQYGIFEILNSLVRKRNILKLEYFHPLVKYHYKITLKNIFGYKNEIEDICDTIKMHVERLSSSGNYGIGFSYNLFKHFRYFVLSIFYSNDLSIVYLKPIYLLITIWIEGVIQKDISLAKNLFYISWSLKVMKATMEYNYECLKPFMHKDVETDEHGAFSSLFCIDNDGIHKFSRLVVDIGKNIFEILDKKIICKIFETTADMIVWPSHSDSIFSTRYTPSGMPGILFDVFLFLSEENLNVLNSMICDYKEMKQNSENIDLEFKLYMKNRLNFKNYSTNGKVRNIYYNLACIYEEIFLHKFFFYNCVKKSNFSNLDLWIHTNILNLKQKIANNIVPNYDDYIRFLETCNLFLHYISKVVLNTGLTPKRYADIISKKIISSLEVNHFQ</sequence>
<evidence type="ECO:0000313" key="4">
    <source>
        <dbReference type="Proteomes" id="UP000291404"/>
    </source>
</evidence>
<dbReference type="Proteomes" id="UP000291404">
    <property type="component" value="Unassembled WGS sequence"/>
</dbReference>
<gene>
    <name evidence="3" type="ORF">CWI36_0055p0060</name>
    <name evidence="2" type="ORF">CWI36_0314p0020</name>
</gene>
<dbReference type="VEuPathDB" id="MicrosporidiaDB:CWI39_0981p0010"/>
<feature type="signal peptide" evidence="1">
    <location>
        <begin position="1"/>
        <end position="20"/>
    </location>
</feature>
<dbReference type="EMBL" id="PITI01000314">
    <property type="protein sequence ID" value="TBU07181.1"/>
    <property type="molecule type" value="Genomic_DNA"/>
</dbReference>
<keyword evidence="4" id="KW-1185">Reference proteome</keyword>
<dbReference type="EMBL" id="PITI01000055">
    <property type="protein sequence ID" value="TBU09166.1"/>
    <property type="molecule type" value="Genomic_DNA"/>
</dbReference>